<evidence type="ECO:0008006" key="3">
    <source>
        <dbReference type="Google" id="ProtNLM"/>
    </source>
</evidence>
<sequence length="145" mass="16173">MSGIFINNDASGWFESGMVKDVTISKNRFYHCGEPIISIHPENTVNGNTAVHSNIKVRGNYFWLHSARLLEAKSTSHIKITGNTVYNAASIDSVLKFVDCSDVSVSGNILRQKNQNIIARSYQLRAMMSNDSYISRIIVVASKLY</sequence>
<keyword evidence="2" id="KW-1185">Reference proteome</keyword>
<reference evidence="1 2" key="1">
    <citation type="submission" date="2019-08" db="EMBL/GenBank/DDBJ databases">
        <title>Whole genome sequencing of chitin degrading bacteria Chitinophaga pinensis YS16.</title>
        <authorList>
            <person name="Singh R.P."/>
            <person name="Manchanda G."/>
            <person name="Maurya I.K."/>
            <person name="Joshi N.K."/>
            <person name="Srivastava A.K."/>
        </authorList>
    </citation>
    <scope>NUCLEOTIDE SEQUENCE [LARGE SCALE GENOMIC DNA]</scope>
    <source>
        <strain evidence="1 2">YS-16</strain>
    </source>
</reference>
<evidence type="ECO:0000313" key="1">
    <source>
        <dbReference type="EMBL" id="TWV88733.1"/>
    </source>
</evidence>
<dbReference type="Gene3D" id="2.160.20.10">
    <property type="entry name" value="Single-stranded right-handed beta-helix, Pectin lyase-like"/>
    <property type="match status" value="1"/>
</dbReference>
<dbReference type="OrthoDB" id="9807299at2"/>
<dbReference type="InterPro" id="IPR012334">
    <property type="entry name" value="Pectin_lyas_fold"/>
</dbReference>
<dbReference type="AlphaFoldDB" id="A0A5C6LHP3"/>
<name>A0A5C6LHP3_9BACT</name>
<dbReference type="InterPro" id="IPR011050">
    <property type="entry name" value="Pectin_lyase_fold/virulence"/>
</dbReference>
<dbReference type="SUPFAM" id="SSF51126">
    <property type="entry name" value="Pectin lyase-like"/>
    <property type="match status" value="1"/>
</dbReference>
<proteinExistence type="predicted"/>
<accession>A0A5C6LHP3</accession>
<dbReference type="EMBL" id="VOHS01000095">
    <property type="protein sequence ID" value="TWV88733.1"/>
    <property type="molecule type" value="Genomic_DNA"/>
</dbReference>
<gene>
    <name evidence="1" type="ORF">FEF09_30315</name>
</gene>
<comment type="caution">
    <text evidence="1">The sequence shown here is derived from an EMBL/GenBank/DDBJ whole genome shotgun (WGS) entry which is preliminary data.</text>
</comment>
<protein>
    <recommendedName>
        <fullName evidence="3">Right handed beta helix domain-containing protein</fullName>
    </recommendedName>
</protein>
<dbReference type="RefSeq" id="WP_146308634.1">
    <property type="nucleotide sequence ID" value="NZ_VOHS01000095.1"/>
</dbReference>
<dbReference type="Proteomes" id="UP000318815">
    <property type="component" value="Unassembled WGS sequence"/>
</dbReference>
<organism evidence="1 2">
    <name type="scientific">Chitinophaga pinensis</name>
    <dbReference type="NCBI Taxonomy" id="79329"/>
    <lineage>
        <taxon>Bacteria</taxon>
        <taxon>Pseudomonadati</taxon>
        <taxon>Bacteroidota</taxon>
        <taxon>Chitinophagia</taxon>
        <taxon>Chitinophagales</taxon>
        <taxon>Chitinophagaceae</taxon>
        <taxon>Chitinophaga</taxon>
    </lineage>
</organism>
<evidence type="ECO:0000313" key="2">
    <source>
        <dbReference type="Proteomes" id="UP000318815"/>
    </source>
</evidence>